<keyword evidence="3" id="KW-1185">Reference proteome</keyword>
<dbReference type="OrthoDB" id="137007at2157"/>
<name>M0LRT4_9EURY</name>
<dbReference type="PATRIC" id="fig|1227454.3.peg.2744"/>
<evidence type="ECO:0000313" key="3">
    <source>
        <dbReference type="Proteomes" id="UP000011607"/>
    </source>
</evidence>
<evidence type="ECO:0000256" key="1">
    <source>
        <dbReference type="SAM" id="MobiDB-lite"/>
    </source>
</evidence>
<protein>
    <recommendedName>
        <fullName evidence="4">Phage tail assembly protein</fullName>
    </recommendedName>
</protein>
<proteinExistence type="predicted"/>
<organism evidence="2 3">
    <name type="scientific">Halobiforma nitratireducens JCM 10879</name>
    <dbReference type="NCBI Taxonomy" id="1227454"/>
    <lineage>
        <taxon>Archaea</taxon>
        <taxon>Methanobacteriati</taxon>
        <taxon>Methanobacteriota</taxon>
        <taxon>Stenosarchaea group</taxon>
        <taxon>Halobacteria</taxon>
        <taxon>Halobacteriales</taxon>
        <taxon>Natrialbaceae</taxon>
        <taxon>Halobiforma</taxon>
    </lineage>
</organism>
<feature type="region of interest" description="Disordered" evidence="1">
    <location>
        <begin position="120"/>
        <end position="191"/>
    </location>
</feature>
<reference evidence="2 3" key="1">
    <citation type="journal article" date="2014" name="PLoS Genet.">
        <title>Phylogenetically driven sequencing of extremely halophilic archaea reveals strategies for static and dynamic osmo-response.</title>
        <authorList>
            <person name="Becker E.A."/>
            <person name="Seitzer P.M."/>
            <person name="Tritt A."/>
            <person name="Larsen D."/>
            <person name="Krusor M."/>
            <person name="Yao A.I."/>
            <person name="Wu D."/>
            <person name="Madern D."/>
            <person name="Eisen J.A."/>
            <person name="Darling A.E."/>
            <person name="Facciotti M.T."/>
        </authorList>
    </citation>
    <scope>NUCLEOTIDE SEQUENCE [LARGE SCALE GENOMIC DNA]</scope>
    <source>
        <strain evidence="2 3">JCM 10879</strain>
    </source>
</reference>
<dbReference type="Proteomes" id="UP000011607">
    <property type="component" value="Unassembled WGS sequence"/>
</dbReference>
<comment type="caution">
    <text evidence="2">The sequence shown here is derived from an EMBL/GenBank/DDBJ whole genome shotgun (WGS) entry which is preliminary data.</text>
</comment>
<sequence>MSDQTLQTEFEFTLPRGYVDDDGTLHKEGRMRLATAADEIQPLQDPKVQSNQSYLTITLLGRVVTELGTLETVDRSVIENLFVTDLEHLQAMYERINNRGRNTVVTGCPECGHEFEADVMSGMPHTTEGGPDADADVDHSSPAVTGDGGGDGGPHDDTAFETAMTRDGADGADDGEDADSGGELTTGNPTE</sequence>
<evidence type="ECO:0000313" key="2">
    <source>
        <dbReference type="EMBL" id="EMA35144.1"/>
    </source>
</evidence>
<feature type="compositionally biased region" description="Acidic residues" evidence="1">
    <location>
        <begin position="170"/>
        <end position="180"/>
    </location>
</feature>
<accession>M0LRT4</accession>
<dbReference type="RefSeq" id="WP_006673573.1">
    <property type="nucleotide sequence ID" value="NZ_AOMA01000128.1"/>
</dbReference>
<dbReference type="eggNOG" id="arCOG11412">
    <property type="taxonomic scope" value="Archaea"/>
</dbReference>
<dbReference type="EMBL" id="AOMA01000128">
    <property type="protein sequence ID" value="EMA35144.1"/>
    <property type="molecule type" value="Genomic_DNA"/>
</dbReference>
<dbReference type="STRING" id="1227454.C446_13349"/>
<dbReference type="AlphaFoldDB" id="M0LRT4"/>
<gene>
    <name evidence="2" type="ORF">C446_13349</name>
</gene>
<evidence type="ECO:0008006" key="4">
    <source>
        <dbReference type="Google" id="ProtNLM"/>
    </source>
</evidence>